<evidence type="ECO:0000256" key="5">
    <source>
        <dbReference type="ARBA" id="ARBA00030505"/>
    </source>
</evidence>
<evidence type="ECO:0000313" key="10">
    <source>
        <dbReference type="EMBL" id="KAF0303117.1"/>
    </source>
</evidence>
<evidence type="ECO:0000256" key="6">
    <source>
        <dbReference type="ARBA" id="ARBA00031562"/>
    </source>
</evidence>
<dbReference type="Pfam" id="PF00346">
    <property type="entry name" value="Complex1_49kDa"/>
    <property type="match status" value="1"/>
</dbReference>
<sequence length="1390" mass="155328">MYVRAGLHFTVLEGPFLANTDDTTEICGVRVLGQTPLDVINIYRPPIRATGDDRQDHFDPHCLPDGPRVLLVGDVNGHHPSWDDSCGEADSVGERLADWMEDIGWRPLNSGAPTFISYRTGSQTAPDLAACGFELAARTHWMRGSDLGSDHLPMVVELRGADPPRRKRKTRWAHHKADWVEFGKSCEAALSVPAPPQATVQLLATRFTAAVQDAAKEFIPRGARRDAKPWALHPDLQLAIQERRAARDNVKSGDPQSRTRWIEAKRRANQVEKRVTREQFRDFVTTELNRPTSVGRVSRLLKKWEGAVDDDHREGEAMRIGDRLLVTAEEKANAFAAQYAHVSRQVGFRAKRSAEDSIGRLVQNVQDGWQRPKHDRRAERPDGSTAQKYLLTAYDFSRAYDVVDHKLLKLRLLELGLPLCLVRWVWSWLRDRRVRVEVQGALSKERIFRAGLPQGSVLSPQLFLLWAAGLAEALRAPGISPYIYADDTAVLSSGNTLETAIQRAQTAADALAAWAHRNKMLVAGEKTQLLVLSQNAKDAVGCTIKVSGKTVRAGDSLVLLGIEFDRRLQFGAHCRRLRRRVRPRVAHLRRLAGRSWGLDEQALRTVANGYVRGALEHAAAAWLPATAPSHAELIEREMRAAARIVTGCPRSTPTHAVMAEARLAPMEERKKVLAARLLGRALALPPTDPLRRTAEASAPSRLSSVRGWRTLGRQMLAEVEVTAPIEPVLPPRIPPWERGGNVTFCLDVGPLRTGATEGEKIRAATRHLAALPQRATWLWTDGSVEGGVKDGGSGAVVIWSDGEEEDLKTPAGRHCSSYRAEMLALASGLEHLLDNPRDRDIPIVICTDSMASLATLRAGPTAQTSPLGVRIWRAFSRLSREGHRPIHAQWVPSHCGIEGNERADTIAKEAAELPQEDIPVDSRTICRAVARAAREATIKNWPAGWFRPVRGAKRWYPDAAFMKPFEGTVITTGAEDEVAWRRPDFNRHVSPEVKKIHMMQLNFGPQHPAAHGVLRLVLQLEGETVLRADPHIGLLHRGTEKLIEYKTYTQALPYFDRLDYVSMMCNEQAYSLAVEKLLGIDVPERAKWIRSEWKMGKLAMFAEITRLLNHIMGICTHILDIGALSPFFWMFEEREKMMEFYERVSGARMHAAYIRPGGVSQDIPIGLLDDIHDFLSKFNERIDELEDVVTNNRLWVQRTVGIGTVTAEDALNWGFSGVMLRGSGIEWDLRKSQPYDAYDKVDFDIPIGINGDTYDRYLCRLEEMRQSVRIIEQCLNKMPPGEIKVDDHKVVPPSRAEMKESMEALIHHFKLYTQGYSVPPGATYTAVEAPKGEFGVYLVSDGTNKPYRCKIKAPGFVHLSAMDHIGKNHMLADIVAIIGTLDVVFGEVDR</sequence>
<dbReference type="InterPro" id="IPR036397">
    <property type="entry name" value="RNaseH_sf"/>
</dbReference>
<dbReference type="CDD" id="cd09276">
    <property type="entry name" value="Rnase_HI_RT_non_LTR"/>
    <property type="match status" value="1"/>
</dbReference>
<dbReference type="Pfam" id="PF14529">
    <property type="entry name" value="Exo_endo_phos_2"/>
    <property type="match status" value="1"/>
</dbReference>
<dbReference type="InterPro" id="IPR036691">
    <property type="entry name" value="Endo/exonu/phosph_ase_sf"/>
</dbReference>
<dbReference type="FunFam" id="1.10.645.10:FF:000005">
    <property type="entry name" value="NADH-quinone oxidoreductase subunit D"/>
    <property type="match status" value="1"/>
</dbReference>
<evidence type="ECO:0000256" key="7">
    <source>
        <dbReference type="RuleBase" id="RU003685"/>
    </source>
</evidence>
<keyword evidence="4 7" id="KW-0520">NAD</keyword>
<dbReference type="Proteomes" id="UP000440578">
    <property type="component" value="Unassembled WGS sequence"/>
</dbReference>
<dbReference type="Pfam" id="PF00078">
    <property type="entry name" value="RVT_1"/>
    <property type="match status" value="1"/>
</dbReference>
<dbReference type="GO" id="GO:0051287">
    <property type="term" value="F:NAD binding"/>
    <property type="evidence" value="ECO:0007669"/>
    <property type="project" value="InterPro"/>
</dbReference>
<evidence type="ECO:0000256" key="2">
    <source>
        <dbReference type="ARBA" id="ARBA00022448"/>
    </source>
</evidence>
<dbReference type="Pfam" id="PF00075">
    <property type="entry name" value="RNase_H"/>
    <property type="match status" value="1"/>
</dbReference>
<evidence type="ECO:0000256" key="1">
    <source>
        <dbReference type="ARBA" id="ARBA00005769"/>
    </source>
</evidence>
<feature type="domain" description="Reverse transcriptase" evidence="8">
    <location>
        <begin position="269"/>
        <end position="544"/>
    </location>
</feature>
<dbReference type="InterPro" id="IPR012337">
    <property type="entry name" value="RNaseH-like_sf"/>
</dbReference>
<dbReference type="Gene3D" id="3.30.420.10">
    <property type="entry name" value="Ribonuclease H-like superfamily/Ribonuclease H"/>
    <property type="match status" value="1"/>
</dbReference>
<dbReference type="GO" id="GO:0042575">
    <property type="term" value="C:DNA polymerase complex"/>
    <property type="evidence" value="ECO:0007669"/>
    <property type="project" value="UniProtKB-ARBA"/>
</dbReference>
<keyword evidence="3 7" id="KW-1278">Translocase</keyword>
<dbReference type="SUPFAM" id="SSF56672">
    <property type="entry name" value="DNA/RNA polymerases"/>
    <property type="match status" value="1"/>
</dbReference>
<dbReference type="EMBL" id="VIIS01000972">
    <property type="protein sequence ID" value="KAF0303117.1"/>
    <property type="molecule type" value="Genomic_DNA"/>
</dbReference>
<dbReference type="GO" id="GO:0071897">
    <property type="term" value="P:DNA biosynthetic process"/>
    <property type="evidence" value="ECO:0007669"/>
    <property type="project" value="UniProtKB-ARBA"/>
</dbReference>
<organism evidence="10 11">
    <name type="scientific">Amphibalanus amphitrite</name>
    <name type="common">Striped barnacle</name>
    <name type="synonym">Balanus amphitrite</name>
    <dbReference type="NCBI Taxonomy" id="1232801"/>
    <lineage>
        <taxon>Eukaryota</taxon>
        <taxon>Metazoa</taxon>
        <taxon>Ecdysozoa</taxon>
        <taxon>Arthropoda</taxon>
        <taxon>Crustacea</taxon>
        <taxon>Multicrustacea</taxon>
        <taxon>Cirripedia</taxon>
        <taxon>Thoracica</taxon>
        <taxon>Thoracicalcarea</taxon>
        <taxon>Balanomorpha</taxon>
        <taxon>Balanoidea</taxon>
        <taxon>Balanidae</taxon>
        <taxon>Amphibalaninae</taxon>
        <taxon>Amphibalanus</taxon>
    </lineage>
</organism>
<dbReference type="Gene3D" id="1.10.645.10">
    <property type="entry name" value="Cytochrome-c3 Hydrogenase, chain B"/>
    <property type="match status" value="1"/>
</dbReference>
<comment type="caution">
    <text evidence="10">The sequence shown here is derived from an EMBL/GenBank/DDBJ whole genome shotgun (WGS) entry which is preliminary data.</text>
</comment>
<dbReference type="PANTHER" id="PTHR11993:SF10">
    <property type="entry name" value="NADH DEHYDROGENASE [UBIQUINONE] IRON-SULFUR PROTEIN 2, MITOCHONDRIAL"/>
    <property type="match status" value="1"/>
</dbReference>
<dbReference type="Gene3D" id="3.60.10.10">
    <property type="entry name" value="Endonuclease/exonuclease/phosphatase"/>
    <property type="match status" value="1"/>
</dbReference>
<dbReference type="PROSITE" id="PS00535">
    <property type="entry name" value="COMPLEX1_49K"/>
    <property type="match status" value="1"/>
</dbReference>
<dbReference type="InterPro" id="IPR043502">
    <property type="entry name" value="DNA/RNA_pol_sf"/>
</dbReference>
<name>A0A6A4W5H7_AMPAM</name>
<evidence type="ECO:0000259" key="8">
    <source>
        <dbReference type="PROSITE" id="PS50878"/>
    </source>
</evidence>
<evidence type="ECO:0000256" key="3">
    <source>
        <dbReference type="ARBA" id="ARBA00022967"/>
    </source>
</evidence>
<reference evidence="10 11" key="1">
    <citation type="submission" date="2019-07" db="EMBL/GenBank/DDBJ databases">
        <title>Draft genome assembly of a fouling barnacle, Amphibalanus amphitrite (Darwin, 1854): The first reference genome for Thecostraca.</title>
        <authorList>
            <person name="Kim W."/>
        </authorList>
    </citation>
    <scope>NUCLEOTIDE SEQUENCE [LARGE SCALE GENOMIC DNA]</scope>
    <source>
        <strain evidence="10">SNU_AA5</strain>
        <tissue evidence="10">Soma without cirri and trophi</tissue>
    </source>
</reference>
<dbReference type="NCBIfam" id="TIGR01962">
    <property type="entry name" value="NuoD"/>
    <property type="match status" value="1"/>
</dbReference>
<dbReference type="GO" id="GO:0048038">
    <property type="term" value="F:quinone binding"/>
    <property type="evidence" value="ECO:0007669"/>
    <property type="project" value="InterPro"/>
</dbReference>
<dbReference type="InterPro" id="IPR014029">
    <property type="entry name" value="NADH_UbQ_OxRdtase_49kDa_CS"/>
</dbReference>
<dbReference type="GO" id="GO:0005739">
    <property type="term" value="C:mitochondrion"/>
    <property type="evidence" value="ECO:0007669"/>
    <property type="project" value="GOC"/>
</dbReference>
<keyword evidence="10" id="KW-0830">Ubiquinone</keyword>
<dbReference type="InterPro" id="IPR000477">
    <property type="entry name" value="RT_dom"/>
</dbReference>
<dbReference type="OrthoDB" id="411823at2759"/>
<dbReference type="InterPro" id="IPR002156">
    <property type="entry name" value="RNaseH_domain"/>
</dbReference>
<dbReference type="InterPro" id="IPR001135">
    <property type="entry name" value="NADH_Q_OxRdtase_suD"/>
</dbReference>
<dbReference type="SUPFAM" id="SSF53098">
    <property type="entry name" value="Ribonuclease H-like"/>
    <property type="match status" value="1"/>
</dbReference>
<dbReference type="GO" id="GO:0006120">
    <property type="term" value="P:mitochondrial electron transport, NADH to ubiquinone"/>
    <property type="evidence" value="ECO:0007669"/>
    <property type="project" value="TreeGrafter"/>
</dbReference>
<evidence type="ECO:0000256" key="4">
    <source>
        <dbReference type="ARBA" id="ARBA00023027"/>
    </source>
</evidence>
<gene>
    <name evidence="10" type="primary">Ndufs2</name>
    <name evidence="10" type="ORF">FJT64_024883</name>
</gene>
<dbReference type="PROSITE" id="PS50879">
    <property type="entry name" value="RNASE_H_1"/>
    <property type="match status" value="1"/>
</dbReference>
<accession>A0A6A4W5H7</accession>
<evidence type="ECO:0000259" key="9">
    <source>
        <dbReference type="PROSITE" id="PS50879"/>
    </source>
</evidence>
<dbReference type="SUPFAM" id="SSF56219">
    <property type="entry name" value="DNase I-like"/>
    <property type="match status" value="1"/>
</dbReference>
<dbReference type="GO" id="GO:0003676">
    <property type="term" value="F:nucleic acid binding"/>
    <property type="evidence" value="ECO:0007669"/>
    <property type="project" value="InterPro"/>
</dbReference>
<comment type="similarity">
    <text evidence="1 7">Belongs to the complex I 49 kDa subunit family.</text>
</comment>
<feature type="domain" description="RNase H type-1" evidence="9">
    <location>
        <begin position="772"/>
        <end position="912"/>
    </location>
</feature>
<dbReference type="InterPro" id="IPR029014">
    <property type="entry name" value="NiFe-Hase_large"/>
</dbReference>
<dbReference type="GO" id="GO:0004523">
    <property type="term" value="F:RNA-DNA hybrid ribonuclease activity"/>
    <property type="evidence" value="ECO:0007669"/>
    <property type="project" value="InterPro"/>
</dbReference>
<dbReference type="PANTHER" id="PTHR11993">
    <property type="entry name" value="NADH-UBIQUINONE OXIDOREDUCTASE 49 KDA SUBUNIT"/>
    <property type="match status" value="1"/>
</dbReference>
<dbReference type="GO" id="GO:0016651">
    <property type="term" value="F:oxidoreductase activity, acting on NAD(P)H"/>
    <property type="evidence" value="ECO:0007669"/>
    <property type="project" value="InterPro"/>
</dbReference>
<dbReference type="SUPFAM" id="SSF56762">
    <property type="entry name" value="HydB/Nqo4-like"/>
    <property type="match status" value="1"/>
</dbReference>
<proteinExistence type="inferred from homology"/>
<dbReference type="NCBIfam" id="NF004739">
    <property type="entry name" value="PRK06075.1"/>
    <property type="match status" value="1"/>
</dbReference>
<dbReference type="PROSITE" id="PS50878">
    <property type="entry name" value="RT_POL"/>
    <property type="match status" value="1"/>
</dbReference>
<protein>
    <recommendedName>
        <fullName evidence="5">Complex I-49kD</fullName>
    </recommendedName>
    <alternativeName>
        <fullName evidence="6">NADH-ubiquinone oxidoreductase 49 kDa subunit</fullName>
    </alternativeName>
</protein>
<dbReference type="InterPro" id="IPR005135">
    <property type="entry name" value="Endo/exonuclease/phosphatase"/>
</dbReference>
<dbReference type="InterPro" id="IPR022885">
    <property type="entry name" value="NDH1_su_D/H"/>
</dbReference>
<dbReference type="HAMAP" id="MF_01358">
    <property type="entry name" value="NDH1_NuoD"/>
    <property type="match status" value="1"/>
</dbReference>
<evidence type="ECO:0000313" key="11">
    <source>
        <dbReference type="Proteomes" id="UP000440578"/>
    </source>
</evidence>
<keyword evidence="2 7" id="KW-0813">Transport</keyword>
<keyword evidence="11" id="KW-1185">Reference proteome</keyword>